<dbReference type="Proteomes" id="UP000078534">
    <property type="component" value="Unassembled WGS sequence"/>
</dbReference>
<gene>
    <name evidence="1" type="ORF">A6K24_10305</name>
</gene>
<dbReference type="EMBL" id="LWSG01000043">
    <property type="protein sequence ID" value="OAS83011.1"/>
    <property type="molecule type" value="Genomic_DNA"/>
</dbReference>
<dbReference type="RefSeq" id="WP_066338266.1">
    <property type="nucleotide sequence ID" value="NZ_LWSG01000043.1"/>
</dbReference>
<sequence>MHLLFSFLSIKEDKYGIHACLLDPIGLALMRDFVVISRMVDILMNSVEISLISDNKVTKVVDKTSEPHNIT</sequence>
<evidence type="ECO:0000313" key="1">
    <source>
        <dbReference type="EMBL" id="OAS83011.1"/>
    </source>
</evidence>
<keyword evidence="2" id="KW-1185">Reference proteome</keyword>
<dbReference type="AlphaFoldDB" id="A0A179SNH8"/>
<proteinExistence type="predicted"/>
<name>A0A179SNH8_9BACI</name>
<dbReference type="STRING" id="152268.A6K24_10305"/>
<comment type="caution">
    <text evidence="1">The sequence shown here is derived from an EMBL/GenBank/DDBJ whole genome shotgun (WGS) entry which is preliminary data.</text>
</comment>
<reference evidence="2" key="1">
    <citation type="submission" date="2016-04" db="EMBL/GenBank/DDBJ databases">
        <authorList>
            <person name="Lyu Z."/>
            <person name="Lyu W."/>
        </authorList>
    </citation>
    <scope>NUCLEOTIDE SEQUENCE [LARGE SCALE GENOMIC DNA]</scope>
    <source>
        <strain evidence="2">C44</strain>
    </source>
</reference>
<evidence type="ECO:0000313" key="2">
    <source>
        <dbReference type="Proteomes" id="UP000078534"/>
    </source>
</evidence>
<protein>
    <submittedName>
        <fullName evidence="1">Uncharacterized protein</fullName>
    </submittedName>
</protein>
<accession>A0A179SNH8</accession>
<organism evidence="1 2">
    <name type="scientific">Metabacillus litoralis</name>
    <dbReference type="NCBI Taxonomy" id="152268"/>
    <lineage>
        <taxon>Bacteria</taxon>
        <taxon>Bacillati</taxon>
        <taxon>Bacillota</taxon>
        <taxon>Bacilli</taxon>
        <taxon>Bacillales</taxon>
        <taxon>Bacillaceae</taxon>
        <taxon>Metabacillus</taxon>
    </lineage>
</organism>